<dbReference type="KEGG" id="tna:CTN_0127"/>
<sequence length="164" mass="18303">MKVEELKAGQEVRYSGKLIVMRDQAQKRLKELLEKEERLPVNLEGQIVFYAGPARTPQGKVIGAIGPTTSARMDDYLEMLFRLGVVATVGKGKRSKKAIDACKRWKRVYFITPSGTAAALSKRVKSARVLAFEDLGPEAIYEIEVEEFPLIVAIDSEGNTIFKE</sequence>
<dbReference type="RefSeq" id="WP_012645013.1">
    <property type="nucleotide sequence ID" value="NC_011978.1"/>
</dbReference>
<dbReference type="eggNOG" id="COG1838">
    <property type="taxonomic scope" value="Bacteria"/>
</dbReference>
<dbReference type="PANTHER" id="PTHR43351:SF2">
    <property type="entry name" value="L(+)-TARTRATE DEHYDRATASE SUBUNIT BETA-RELATED"/>
    <property type="match status" value="1"/>
</dbReference>
<dbReference type="EMBL" id="CP000916">
    <property type="protein sequence ID" value="ACM22303.1"/>
    <property type="molecule type" value="Genomic_DNA"/>
</dbReference>
<keyword evidence="5" id="KW-1185">Reference proteome</keyword>
<gene>
    <name evidence="4" type="ordered locus">CTN_0127</name>
</gene>
<dbReference type="HOGENOM" id="CLU_098588_2_0_0"/>
<evidence type="ECO:0000256" key="2">
    <source>
        <dbReference type="ARBA" id="ARBA00023239"/>
    </source>
</evidence>
<dbReference type="AlphaFoldDB" id="B9KBA7"/>
<evidence type="ECO:0000313" key="5">
    <source>
        <dbReference type="Proteomes" id="UP000000445"/>
    </source>
</evidence>
<evidence type="ECO:0000313" key="4">
    <source>
        <dbReference type="EMBL" id="ACM22303.1"/>
    </source>
</evidence>
<accession>B9KBA7</accession>
<dbReference type="Gene3D" id="3.20.130.10">
    <property type="entry name" value="Fe-S hydro-lyase, tartrate dehydratase beta-type, catalytic domain"/>
    <property type="match status" value="1"/>
</dbReference>
<dbReference type="InterPro" id="IPR004647">
    <property type="entry name" value="Fe-S_hydro-lyase_TtdB-typ_cat"/>
</dbReference>
<evidence type="ECO:0000259" key="3">
    <source>
        <dbReference type="Pfam" id="PF05683"/>
    </source>
</evidence>
<organism evidence="4 5">
    <name type="scientific">Thermotoga neapolitana (strain ATCC 49049 / DSM 4359 / NBRC 107923 / NS-E)</name>
    <dbReference type="NCBI Taxonomy" id="309803"/>
    <lineage>
        <taxon>Bacteria</taxon>
        <taxon>Thermotogati</taxon>
        <taxon>Thermotogota</taxon>
        <taxon>Thermotogae</taxon>
        <taxon>Thermotogales</taxon>
        <taxon>Thermotogaceae</taxon>
        <taxon>Thermotoga</taxon>
    </lineage>
</organism>
<dbReference type="PANTHER" id="PTHR43351">
    <property type="entry name" value="L(+)-TARTRATE DEHYDRATASE SUBUNIT BETA"/>
    <property type="match status" value="1"/>
</dbReference>
<dbReference type="SUPFAM" id="SSF117457">
    <property type="entry name" value="FumA C-terminal domain-like"/>
    <property type="match status" value="1"/>
</dbReference>
<dbReference type="GO" id="GO:0016836">
    <property type="term" value="F:hydro-lyase activity"/>
    <property type="evidence" value="ECO:0007669"/>
    <property type="project" value="InterPro"/>
</dbReference>
<comment type="similarity">
    <text evidence="1">Belongs to the class-I fumarase family.</text>
</comment>
<dbReference type="Pfam" id="PF05683">
    <property type="entry name" value="Fumerase_C"/>
    <property type="match status" value="1"/>
</dbReference>
<dbReference type="InterPro" id="IPR036660">
    <property type="entry name" value="Fe-S_hydroAse_TtdB_cat_sf"/>
</dbReference>
<feature type="domain" description="Fe-S hydro-lyase tartrate dehydratase beta-type catalytic" evidence="3">
    <location>
        <begin position="2"/>
        <end position="164"/>
    </location>
</feature>
<reference evidence="4 5" key="1">
    <citation type="journal article" date="2009" name="Biosci. Biotechnol. Biochem.">
        <title>WeGAS: a web-based microbial genome annotation system.</title>
        <authorList>
            <person name="Lee D."/>
            <person name="Seo H."/>
            <person name="Park C."/>
            <person name="Park K."/>
        </authorList>
    </citation>
    <scope>NUCLEOTIDE SEQUENCE [LARGE SCALE GENOMIC DNA]</scope>
    <source>
        <strain evidence="5">ATCC 49049 / DSM 4359 / NBRC 107923 / NS-E</strain>
    </source>
</reference>
<protein>
    <submittedName>
        <fullName evidence="4">Fumarate hydratase, C-terminal subunit</fullName>
    </submittedName>
</protein>
<keyword evidence="2" id="KW-0456">Lyase</keyword>
<dbReference type="STRING" id="309803.CTN_0127"/>
<dbReference type="NCBIfam" id="TIGR00723">
    <property type="entry name" value="ttdB_fumA_fumB"/>
    <property type="match status" value="1"/>
</dbReference>
<evidence type="ECO:0000256" key="1">
    <source>
        <dbReference type="ARBA" id="ARBA00008876"/>
    </source>
</evidence>
<name>B9KBA7_THENN</name>
<dbReference type="Proteomes" id="UP000000445">
    <property type="component" value="Chromosome"/>
</dbReference>
<proteinExistence type="inferred from homology"/>